<comment type="similarity">
    <text evidence="7">Belongs to the binding-protein-dependent transport system permease family.</text>
</comment>
<evidence type="ECO:0000313" key="9">
    <source>
        <dbReference type="EMBL" id="RKS72413.1"/>
    </source>
</evidence>
<dbReference type="Gene3D" id="1.10.3720.10">
    <property type="entry name" value="MetI-like"/>
    <property type="match status" value="1"/>
</dbReference>
<keyword evidence="2 7" id="KW-0813">Transport</keyword>
<feature type="transmembrane region" description="Helical" evidence="7">
    <location>
        <begin position="177"/>
        <end position="196"/>
    </location>
</feature>
<dbReference type="InterPro" id="IPR035906">
    <property type="entry name" value="MetI-like_sf"/>
</dbReference>
<accession>A0A420XMA9</accession>
<dbReference type="CDD" id="cd06261">
    <property type="entry name" value="TM_PBP2"/>
    <property type="match status" value="1"/>
</dbReference>
<dbReference type="OrthoDB" id="3171583at2"/>
<keyword evidence="3" id="KW-1003">Cell membrane</keyword>
<organism evidence="9 10">
    <name type="scientific">Motilibacter peucedani</name>
    <dbReference type="NCBI Taxonomy" id="598650"/>
    <lineage>
        <taxon>Bacteria</taxon>
        <taxon>Bacillati</taxon>
        <taxon>Actinomycetota</taxon>
        <taxon>Actinomycetes</taxon>
        <taxon>Motilibacterales</taxon>
        <taxon>Motilibacteraceae</taxon>
        <taxon>Motilibacter</taxon>
    </lineage>
</organism>
<feature type="transmembrane region" description="Helical" evidence="7">
    <location>
        <begin position="132"/>
        <end position="157"/>
    </location>
</feature>
<name>A0A420XMA9_9ACTN</name>
<dbReference type="SUPFAM" id="SSF161098">
    <property type="entry name" value="MetI-like"/>
    <property type="match status" value="1"/>
</dbReference>
<evidence type="ECO:0000256" key="6">
    <source>
        <dbReference type="ARBA" id="ARBA00023136"/>
    </source>
</evidence>
<gene>
    <name evidence="9" type="ORF">CLV35_2657</name>
</gene>
<feature type="transmembrane region" description="Helical" evidence="7">
    <location>
        <begin position="12"/>
        <end position="30"/>
    </location>
</feature>
<evidence type="ECO:0000256" key="3">
    <source>
        <dbReference type="ARBA" id="ARBA00022475"/>
    </source>
</evidence>
<dbReference type="PROSITE" id="PS50928">
    <property type="entry name" value="ABC_TM1"/>
    <property type="match status" value="1"/>
</dbReference>
<evidence type="ECO:0000256" key="5">
    <source>
        <dbReference type="ARBA" id="ARBA00022989"/>
    </source>
</evidence>
<reference evidence="9 10" key="1">
    <citation type="submission" date="2018-10" db="EMBL/GenBank/DDBJ databases">
        <title>Genomic Encyclopedia of Archaeal and Bacterial Type Strains, Phase II (KMG-II): from individual species to whole genera.</title>
        <authorList>
            <person name="Goeker M."/>
        </authorList>
    </citation>
    <scope>NUCLEOTIDE SEQUENCE [LARGE SCALE GENOMIC DNA]</scope>
    <source>
        <strain evidence="9 10">RP-AC37</strain>
    </source>
</reference>
<dbReference type="RefSeq" id="WP_121193967.1">
    <property type="nucleotide sequence ID" value="NZ_RBWV01000013.1"/>
</dbReference>
<protein>
    <submittedName>
        <fullName evidence="9">Peptide/nickel transport system permease protein/oligopeptide transport system permease protein</fullName>
    </submittedName>
</protein>
<evidence type="ECO:0000256" key="7">
    <source>
        <dbReference type="RuleBase" id="RU363032"/>
    </source>
</evidence>
<evidence type="ECO:0000256" key="4">
    <source>
        <dbReference type="ARBA" id="ARBA00022692"/>
    </source>
</evidence>
<dbReference type="InterPro" id="IPR000515">
    <property type="entry name" value="MetI-like"/>
</dbReference>
<evidence type="ECO:0000313" key="10">
    <source>
        <dbReference type="Proteomes" id="UP000281955"/>
    </source>
</evidence>
<comment type="caution">
    <text evidence="9">The sequence shown here is derived from an EMBL/GenBank/DDBJ whole genome shotgun (WGS) entry which is preliminary data.</text>
</comment>
<proteinExistence type="inferred from homology"/>
<feature type="transmembrane region" description="Helical" evidence="7">
    <location>
        <begin position="101"/>
        <end position="120"/>
    </location>
</feature>
<keyword evidence="10" id="KW-1185">Reference proteome</keyword>
<dbReference type="GO" id="GO:0055085">
    <property type="term" value="P:transmembrane transport"/>
    <property type="evidence" value="ECO:0007669"/>
    <property type="project" value="InterPro"/>
</dbReference>
<dbReference type="InterPro" id="IPR045621">
    <property type="entry name" value="BPD_transp_1_N"/>
</dbReference>
<dbReference type="EMBL" id="RBWV01000013">
    <property type="protein sequence ID" value="RKS72413.1"/>
    <property type="molecule type" value="Genomic_DNA"/>
</dbReference>
<keyword evidence="4 7" id="KW-0812">Transmembrane</keyword>
<keyword evidence="5 7" id="KW-1133">Transmembrane helix</keyword>
<dbReference type="AlphaFoldDB" id="A0A420XMA9"/>
<feature type="domain" description="ABC transmembrane type-1" evidence="8">
    <location>
        <begin position="95"/>
        <end position="301"/>
    </location>
</feature>
<sequence length="311" mass="34249">MGRYTARRLLQIIPVLFGTTLLIFAMVYALPGDKVQRISGEKKPDPARVLYLRHKYNLDDPLVVQYGKYVGKLASGDFGETRNQRPVTDLLKEEYPVSLKLGLVGILFEAAIGLGVGIIAGLKRNGLFDRTVLITTLVLVSIPSFVICFVLQLLVGVKWRGFFHLPVSGIRDGFPEAFILPGFCVSLLGLAVLSRLTRTTLIENLRSDYVRTAVAKGVPRRRIITVHTLRNTMIPIITQIGADLSSIMGTAVVTETVFNLPGVGQQMAQSVRAADAPVIVGIVTLLVLIYAFLNLVIDLMYAVLDPRIRYD</sequence>
<dbReference type="PANTHER" id="PTHR43163:SF7">
    <property type="entry name" value="DIPEPTIDE-TRANSPORT INTEGRAL MEMBRANE PROTEIN ABC TRANSPORTER DPPB-RELATED"/>
    <property type="match status" value="1"/>
</dbReference>
<dbReference type="Pfam" id="PF00528">
    <property type="entry name" value="BPD_transp_1"/>
    <property type="match status" value="1"/>
</dbReference>
<dbReference type="GO" id="GO:0005886">
    <property type="term" value="C:plasma membrane"/>
    <property type="evidence" value="ECO:0007669"/>
    <property type="project" value="UniProtKB-SubCell"/>
</dbReference>
<dbReference type="Proteomes" id="UP000281955">
    <property type="component" value="Unassembled WGS sequence"/>
</dbReference>
<comment type="subcellular location">
    <subcellularLocation>
        <location evidence="1 7">Cell membrane</location>
        <topology evidence="1 7">Multi-pass membrane protein</topology>
    </subcellularLocation>
</comment>
<dbReference type="FunCoup" id="A0A420XMA9">
    <property type="interactions" value="54"/>
</dbReference>
<feature type="transmembrane region" description="Helical" evidence="7">
    <location>
        <begin position="276"/>
        <end position="297"/>
    </location>
</feature>
<dbReference type="PANTHER" id="PTHR43163">
    <property type="entry name" value="DIPEPTIDE TRANSPORT SYSTEM PERMEASE PROTEIN DPPB-RELATED"/>
    <property type="match status" value="1"/>
</dbReference>
<evidence type="ECO:0000259" key="8">
    <source>
        <dbReference type="PROSITE" id="PS50928"/>
    </source>
</evidence>
<keyword evidence="6 7" id="KW-0472">Membrane</keyword>
<dbReference type="Pfam" id="PF19300">
    <property type="entry name" value="BPD_transp_1_N"/>
    <property type="match status" value="1"/>
</dbReference>
<evidence type="ECO:0000256" key="2">
    <source>
        <dbReference type="ARBA" id="ARBA00022448"/>
    </source>
</evidence>
<evidence type="ECO:0000256" key="1">
    <source>
        <dbReference type="ARBA" id="ARBA00004651"/>
    </source>
</evidence>
<dbReference type="InParanoid" id="A0A420XMA9"/>